<sequence length="239" mass="23892">MTTRRAARAARTARTAGLMAVAAAAALSLTACQSGGNAAADGSGQNVSGSASLSTGNGGAPSGAETGSGKARTSAEQVRSSVHTGTPAAHRASTPAVTVKAASPVRTQTLADGSKAEIYELGEQHYRLKIVSRGSVLATLETKGHDAGLDANDMFVVLTLGGEVHSWMGGGHSGPGTFKLAGGWTAKVTKIGELRYRAQILGNEGAVEATLETKGHDVGLDANAVYIVLSAGGVISSHG</sequence>
<proteinExistence type="predicted"/>
<feature type="signal peptide" evidence="2">
    <location>
        <begin position="1"/>
        <end position="33"/>
    </location>
</feature>
<evidence type="ECO:0000313" key="4">
    <source>
        <dbReference type="Proteomes" id="UP001229952"/>
    </source>
</evidence>
<feature type="compositionally biased region" description="Polar residues" evidence="1">
    <location>
        <begin position="43"/>
        <end position="55"/>
    </location>
</feature>
<keyword evidence="4" id="KW-1185">Reference proteome</keyword>
<protein>
    <recommendedName>
        <fullName evidence="5">Lipoprotein</fullName>
    </recommendedName>
</protein>
<dbReference type="PROSITE" id="PS51257">
    <property type="entry name" value="PROKAR_LIPOPROTEIN"/>
    <property type="match status" value="1"/>
</dbReference>
<dbReference type="RefSeq" id="WP_306092175.1">
    <property type="nucleotide sequence ID" value="NZ_CP120992.1"/>
</dbReference>
<keyword evidence="2" id="KW-0732">Signal</keyword>
<evidence type="ECO:0000256" key="2">
    <source>
        <dbReference type="SAM" id="SignalP"/>
    </source>
</evidence>
<name>A0ABY9IDF2_9ACTN</name>
<feature type="compositionally biased region" description="Polar residues" evidence="1">
    <location>
        <begin position="74"/>
        <end position="84"/>
    </location>
</feature>
<dbReference type="EMBL" id="CP120992">
    <property type="protein sequence ID" value="WLQ44942.1"/>
    <property type="molecule type" value="Genomic_DNA"/>
</dbReference>
<dbReference type="Proteomes" id="UP001229952">
    <property type="component" value="Chromosome"/>
</dbReference>
<evidence type="ECO:0008006" key="5">
    <source>
        <dbReference type="Google" id="ProtNLM"/>
    </source>
</evidence>
<feature type="chain" id="PRO_5047470767" description="Lipoprotein" evidence="2">
    <location>
        <begin position="34"/>
        <end position="239"/>
    </location>
</feature>
<evidence type="ECO:0000313" key="3">
    <source>
        <dbReference type="EMBL" id="WLQ44942.1"/>
    </source>
</evidence>
<organism evidence="3 4">
    <name type="scientific">Streptomyces laculatispora</name>
    <dbReference type="NCBI Taxonomy" id="887464"/>
    <lineage>
        <taxon>Bacteria</taxon>
        <taxon>Bacillati</taxon>
        <taxon>Actinomycetota</taxon>
        <taxon>Actinomycetes</taxon>
        <taxon>Kitasatosporales</taxon>
        <taxon>Streptomycetaceae</taxon>
        <taxon>Streptomyces</taxon>
    </lineage>
</organism>
<accession>A0ABY9IDF2</accession>
<evidence type="ECO:0000256" key="1">
    <source>
        <dbReference type="SAM" id="MobiDB-lite"/>
    </source>
</evidence>
<reference evidence="3 4" key="1">
    <citation type="submission" date="2023-03" db="EMBL/GenBank/DDBJ databases">
        <title>Isolation and description of six Streptomyces strains from soil environments, able to metabolize different microbial glucans.</title>
        <authorList>
            <person name="Widen T."/>
            <person name="Larsbrink J."/>
        </authorList>
    </citation>
    <scope>NUCLEOTIDE SEQUENCE [LARGE SCALE GENOMIC DNA]</scope>
    <source>
        <strain evidence="3 4">Mut2</strain>
    </source>
</reference>
<gene>
    <name evidence="3" type="ORF">P8A22_36655</name>
</gene>
<feature type="region of interest" description="Disordered" evidence="1">
    <location>
        <begin position="35"/>
        <end position="101"/>
    </location>
</feature>